<dbReference type="Proteomes" id="UP000287033">
    <property type="component" value="Unassembled WGS sequence"/>
</dbReference>
<dbReference type="EMBL" id="BEZZ01001697">
    <property type="protein sequence ID" value="GCC20187.1"/>
    <property type="molecule type" value="Genomic_DNA"/>
</dbReference>
<gene>
    <name evidence="1" type="ORF">chiPu_0018793</name>
</gene>
<dbReference type="AlphaFoldDB" id="A0A401RPT8"/>
<organism evidence="1 2">
    <name type="scientific">Chiloscyllium punctatum</name>
    <name type="common">Brownbanded bambooshark</name>
    <name type="synonym">Hemiscyllium punctatum</name>
    <dbReference type="NCBI Taxonomy" id="137246"/>
    <lineage>
        <taxon>Eukaryota</taxon>
        <taxon>Metazoa</taxon>
        <taxon>Chordata</taxon>
        <taxon>Craniata</taxon>
        <taxon>Vertebrata</taxon>
        <taxon>Chondrichthyes</taxon>
        <taxon>Elasmobranchii</taxon>
        <taxon>Galeomorphii</taxon>
        <taxon>Galeoidea</taxon>
        <taxon>Orectolobiformes</taxon>
        <taxon>Hemiscylliidae</taxon>
        <taxon>Chiloscyllium</taxon>
    </lineage>
</organism>
<comment type="caution">
    <text evidence="1">The sequence shown here is derived from an EMBL/GenBank/DDBJ whole genome shotgun (WGS) entry which is preliminary data.</text>
</comment>
<protein>
    <submittedName>
        <fullName evidence="1">Uncharacterized protein</fullName>
    </submittedName>
</protein>
<sequence length="166" mass="19362">MEYAQKLKEPVLITYVDGRRKLAVLGENRPLKPLTANVDPVVWTHLYKHKHEFSTQPPELQRRNVSGYMGFIPRMGYEFGHTYKDQVKTAMDKFQRKQYLVRNKLKGCPEELPQPENKLYLTTPMVPKYGGHVPGRFSFMAGHIAAQILRTKPIYHSDIYFLEPDL</sequence>
<evidence type="ECO:0000313" key="1">
    <source>
        <dbReference type="EMBL" id="GCC20187.1"/>
    </source>
</evidence>
<dbReference type="PANTHER" id="PTHR47299">
    <property type="entry name" value="PROTEIN FAM166A"/>
    <property type="match status" value="1"/>
</dbReference>
<reference evidence="1 2" key="1">
    <citation type="journal article" date="2018" name="Nat. Ecol. Evol.">
        <title>Shark genomes provide insights into elasmobranch evolution and the origin of vertebrates.</title>
        <authorList>
            <person name="Hara Y"/>
            <person name="Yamaguchi K"/>
            <person name="Onimaru K"/>
            <person name="Kadota M"/>
            <person name="Koyanagi M"/>
            <person name="Keeley SD"/>
            <person name="Tatsumi K"/>
            <person name="Tanaka K"/>
            <person name="Motone F"/>
            <person name="Kageyama Y"/>
            <person name="Nozu R"/>
            <person name="Adachi N"/>
            <person name="Nishimura O"/>
            <person name="Nakagawa R"/>
            <person name="Tanegashima C"/>
            <person name="Kiyatake I"/>
            <person name="Matsumoto R"/>
            <person name="Murakumo K"/>
            <person name="Nishida K"/>
            <person name="Terakita A"/>
            <person name="Kuratani S"/>
            <person name="Sato K"/>
            <person name="Hyodo S Kuraku.S."/>
        </authorList>
    </citation>
    <scope>NUCLEOTIDE SEQUENCE [LARGE SCALE GENOMIC DNA]</scope>
</reference>
<dbReference type="InterPro" id="IPR052683">
    <property type="entry name" value="CIMIP2A"/>
</dbReference>
<accession>A0A401RPT8</accession>
<dbReference type="GO" id="GO:0005634">
    <property type="term" value="C:nucleus"/>
    <property type="evidence" value="ECO:0007669"/>
    <property type="project" value="TreeGrafter"/>
</dbReference>
<evidence type="ECO:0000313" key="2">
    <source>
        <dbReference type="Proteomes" id="UP000287033"/>
    </source>
</evidence>
<keyword evidence="2" id="KW-1185">Reference proteome</keyword>
<dbReference type="PANTHER" id="PTHR47299:SF1">
    <property type="entry name" value="PROTEIN FAM166A"/>
    <property type="match status" value="1"/>
</dbReference>
<proteinExistence type="predicted"/>
<dbReference type="OrthoDB" id="2019884at2759"/>
<name>A0A401RPT8_CHIPU</name>